<reference evidence="2 3" key="1">
    <citation type="submission" date="2020-02" db="EMBL/GenBank/DDBJ databases">
        <title>Draft genome sequence of Haematococcus lacustris strain NIES-144.</title>
        <authorList>
            <person name="Morimoto D."/>
            <person name="Nakagawa S."/>
            <person name="Yoshida T."/>
            <person name="Sawayama S."/>
        </authorList>
    </citation>
    <scope>NUCLEOTIDE SEQUENCE [LARGE SCALE GENOMIC DNA]</scope>
    <source>
        <strain evidence="2 3">NIES-144</strain>
    </source>
</reference>
<organism evidence="2 3">
    <name type="scientific">Haematococcus lacustris</name>
    <name type="common">Green alga</name>
    <name type="synonym">Haematococcus pluvialis</name>
    <dbReference type="NCBI Taxonomy" id="44745"/>
    <lineage>
        <taxon>Eukaryota</taxon>
        <taxon>Viridiplantae</taxon>
        <taxon>Chlorophyta</taxon>
        <taxon>core chlorophytes</taxon>
        <taxon>Chlorophyceae</taxon>
        <taxon>CS clade</taxon>
        <taxon>Chlamydomonadales</taxon>
        <taxon>Haematococcaceae</taxon>
        <taxon>Haematococcus</taxon>
    </lineage>
</organism>
<sequence length="93" mass="10460">MAEAAHVRWPFAGIATGTPAVFLYSLMRKGIAHSRRYNSRRSSWIRAQWRTVVEQWFAGFAFIAVRTFGDSCGVDQPASGASNELARHNMEQN</sequence>
<protein>
    <submittedName>
        <fullName evidence="2">Uncharacterized protein</fullName>
    </submittedName>
</protein>
<evidence type="ECO:0000256" key="1">
    <source>
        <dbReference type="SAM" id="Phobius"/>
    </source>
</evidence>
<comment type="caution">
    <text evidence="2">The sequence shown here is derived from an EMBL/GenBank/DDBJ whole genome shotgun (WGS) entry which is preliminary data.</text>
</comment>
<dbReference type="AlphaFoldDB" id="A0A6A0A1D6"/>
<keyword evidence="1" id="KW-1133">Transmembrane helix</keyword>
<accession>A0A6A0A1D6</accession>
<proteinExistence type="predicted"/>
<gene>
    <name evidence="2" type="ORF">HaLaN_22808</name>
</gene>
<dbReference type="EMBL" id="BLLF01002671">
    <property type="protein sequence ID" value="GFH24928.1"/>
    <property type="molecule type" value="Genomic_DNA"/>
</dbReference>
<feature type="non-terminal residue" evidence="2">
    <location>
        <position position="93"/>
    </location>
</feature>
<dbReference type="Proteomes" id="UP000485058">
    <property type="component" value="Unassembled WGS sequence"/>
</dbReference>
<feature type="transmembrane region" description="Helical" evidence="1">
    <location>
        <begin position="6"/>
        <end position="26"/>
    </location>
</feature>
<name>A0A6A0A1D6_HAELA</name>
<evidence type="ECO:0000313" key="3">
    <source>
        <dbReference type="Proteomes" id="UP000485058"/>
    </source>
</evidence>
<evidence type="ECO:0000313" key="2">
    <source>
        <dbReference type="EMBL" id="GFH24928.1"/>
    </source>
</evidence>
<keyword evidence="3" id="KW-1185">Reference proteome</keyword>
<keyword evidence="1" id="KW-0472">Membrane</keyword>
<keyword evidence="1" id="KW-0812">Transmembrane</keyword>